<keyword evidence="2" id="KW-1185">Reference proteome</keyword>
<gene>
    <name evidence="1" type="ORF">K488DRAFT_84155</name>
</gene>
<organism evidence="1 2">
    <name type="scientific">Vararia minispora EC-137</name>
    <dbReference type="NCBI Taxonomy" id="1314806"/>
    <lineage>
        <taxon>Eukaryota</taxon>
        <taxon>Fungi</taxon>
        <taxon>Dikarya</taxon>
        <taxon>Basidiomycota</taxon>
        <taxon>Agaricomycotina</taxon>
        <taxon>Agaricomycetes</taxon>
        <taxon>Russulales</taxon>
        <taxon>Lachnocladiaceae</taxon>
        <taxon>Vararia</taxon>
    </lineage>
</organism>
<reference evidence="1" key="1">
    <citation type="submission" date="2021-02" db="EMBL/GenBank/DDBJ databases">
        <authorList>
            <consortium name="DOE Joint Genome Institute"/>
            <person name="Ahrendt S."/>
            <person name="Looney B.P."/>
            <person name="Miyauchi S."/>
            <person name="Morin E."/>
            <person name="Drula E."/>
            <person name="Courty P.E."/>
            <person name="Chicoki N."/>
            <person name="Fauchery L."/>
            <person name="Kohler A."/>
            <person name="Kuo A."/>
            <person name="Labutti K."/>
            <person name="Pangilinan J."/>
            <person name="Lipzen A."/>
            <person name="Riley R."/>
            <person name="Andreopoulos W."/>
            <person name="He G."/>
            <person name="Johnson J."/>
            <person name="Barry K.W."/>
            <person name="Grigoriev I.V."/>
            <person name="Nagy L."/>
            <person name="Hibbett D."/>
            <person name="Henrissat B."/>
            <person name="Matheny P.B."/>
            <person name="Labbe J."/>
            <person name="Martin F."/>
        </authorList>
    </citation>
    <scope>NUCLEOTIDE SEQUENCE</scope>
    <source>
        <strain evidence="1">EC-137</strain>
    </source>
</reference>
<protein>
    <submittedName>
        <fullName evidence="1">Uncharacterized protein</fullName>
    </submittedName>
</protein>
<name>A0ACB8QS96_9AGAM</name>
<evidence type="ECO:0000313" key="2">
    <source>
        <dbReference type="Proteomes" id="UP000814128"/>
    </source>
</evidence>
<reference evidence="1" key="2">
    <citation type="journal article" date="2022" name="New Phytol.">
        <title>Evolutionary transition to the ectomycorrhizal habit in the genomes of a hyperdiverse lineage of mushroom-forming fungi.</title>
        <authorList>
            <person name="Looney B."/>
            <person name="Miyauchi S."/>
            <person name="Morin E."/>
            <person name="Drula E."/>
            <person name="Courty P.E."/>
            <person name="Kohler A."/>
            <person name="Kuo A."/>
            <person name="LaButti K."/>
            <person name="Pangilinan J."/>
            <person name="Lipzen A."/>
            <person name="Riley R."/>
            <person name="Andreopoulos W."/>
            <person name="He G."/>
            <person name="Johnson J."/>
            <person name="Nolan M."/>
            <person name="Tritt A."/>
            <person name="Barry K.W."/>
            <person name="Grigoriev I.V."/>
            <person name="Nagy L.G."/>
            <person name="Hibbett D."/>
            <person name="Henrissat B."/>
            <person name="Matheny P.B."/>
            <person name="Labbe J."/>
            <person name="Martin F.M."/>
        </authorList>
    </citation>
    <scope>NUCLEOTIDE SEQUENCE</scope>
    <source>
        <strain evidence="1">EC-137</strain>
    </source>
</reference>
<accession>A0ACB8QS96</accession>
<comment type="caution">
    <text evidence="1">The sequence shown here is derived from an EMBL/GenBank/DDBJ whole genome shotgun (WGS) entry which is preliminary data.</text>
</comment>
<proteinExistence type="predicted"/>
<sequence>MSPAAYTFSKYLNFSSNHTIGCLIAEVPLLAVGLLAFAISSFVLVVRKLDLAIVFLSSSALLDFFAGIVDVSQIIIRGSVEGPSTSTLNALVNARDIFLSLGAGARFFAFWAIVSQCPRGEICRTGPQYPSSTTQTFLSFDSSTVHAGSWMRWGIIGILLKWGTAATAISIALLQILWRTIDSLDNPGAVYAVENGLEIVVSVVFIIKMLLNSAIAETLTSWQMLLQYSPIISSLAVNIGLGIGNLAVFAFSESTIGRLLLAIELYITIETLLIRKFYPDKDDKQEEEDISPKWRVSSFQGLRVSPSDPIRPLSAARDPSPGALRIPSISRLSASGRRLSSWMARTTSGLSGRYRPALERDEARLFSPKDTERGRSPSPTGTDHAANSAYDRSPTEPKQSARYQDPVFTSFFIYSQREENALASEKSRLSPSDAMERRRSAQVSIPSYYEGTKDPQAVLALPPAVLQPDSPIFGLNGTLRGGRFSPITPSILAASPIPPNPAAGSPPLPDGDPVMVESPVSLNSPRRLEVDAVSSARSSSYEQLMREQSELEKSIAQLRMFASTSSADLYESSAQAVTTDSSSESGPRATVVSSYSGGVPPSASVKSEFSLSNFPEPPLVRRSSQVQPSSILREEQVSMTSDSETVSPDSVADSASVQLELLPPRMPAALEGQVIPSSTRTSEDSTATFALPKSRADSAGTQYDVTSFINTLSVPERTKATSSLAVSVKPDDEMSEPTSATFAEIVTVERRPSDGQAVRAYRLEGGVERKRGADTTMAKLSSGRMGAIPLRSQSADDTGGPSQPLRIVSPIPELFTQQSSPKINSPQVEFARTASGRAAGLPARPRMIGHPKRQSSMDSSPLAYERPRPAPGPAF</sequence>
<evidence type="ECO:0000313" key="1">
    <source>
        <dbReference type="EMBL" id="KAI0034306.1"/>
    </source>
</evidence>
<dbReference type="EMBL" id="MU273503">
    <property type="protein sequence ID" value="KAI0034306.1"/>
    <property type="molecule type" value="Genomic_DNA"/>
</dbReference>
<dbReference type="Proteomes" id="UP000814128">
    <property type="component" value="Unassembled WGS sequence"/>
</dbReference>